<comment type="function">
    <text evidence="6">The RuvA-RuvB-RuvC complex processes Holliday junction (HJ) DNA during genetic recombination and DNA repair, while the RuvA-RuvB complex plays an important role in the rescue of blocked DNA replication forks via replication fork reversal (RFR). RuvA specifically binds to HJ cruciform DNA, conferring on it an open structure. The RuvB hexamer acts as an ATP-dependent pump, pulling dsDNA into and through the RuvAB complex. HJ branch migration allows RuvC to scan DNA until it finds its consensus sequence, where it cleaves and resolves the cruciform DNA.</text>
</comment>
<feature type="domain" description="Helix-hairpin-helix DNA-binding motif class 1" evidence="7">
    <location>
        <begin position="70"/>
        <end position="89"/>
    </location>
</feature>
<comment type="subcellular location">
    <subcellularLocation>
        <location evidence="6">Cytoplasm</location>
    </subcellularLocation>
</comment>
<dbReference type="InterPro" id="IPR013849">
    <property type="entry name" value="DNA_helicase_Holl-junc_RuvA_I"/>
</dbReference>
<evidence type="ECO:0000313" key="9">
    <source>
        <dbReference type="Proteomes" id="UP000824070"/>
    </source>
</evidence>
<dbReference type="SMART" id="SM00278">
    <property type="entry name" value="HhH1"/>
    <property type="match status" value="2"/>
</dbReference>
<dbReference type="EMBL" id="DVMV01000009">
    <property type="protein sequence ID" value="HIU44868.1"/>
    <property type="molecule type" value="Genomic_DNA"/>
</dbReference>
<evidence type="ECO:0000313" key="8">
    <source>
        <dbReference type="EMBL" id="HIU44868.1"/>
    </source>
</evidence>
<dbReference type="CDD" id="cd14332">
    <property type="entry name" value="UBA_RuvA_C"/>
    <property type="match status" value="1"/>
</dbReference>
<dbReference type="GO" id="GO:0005737">
    <property type="term" value="C:cytoplasm"/>
    <property type="evidence" value="ECO:0007669"/>
    <property type="project" value="UniProtKB-SubCell"/>
</dbReference>
<accession>A0A9D1LN12</accession>
<protein>
    <recommendedName>
        <fullName evidence="6">Holliday junction branch migration complex subunit RuvA</fullName>
    </recommendedName>
</protein>
<dbReference type="Pfam" id="PF07499">
    <property type="entry name" value="RuvA_C"/>
    <property type="match status" value="1"/>
</dbReference>
<dbReference type="GO" id="GO:0016787">
    <property type="term" value="F:hydrolase activity"/>
    <property type="evidence" value="ECO:0007669"/>
    <property type="project" value="UniProtKB-KW"/>
</dbReference>
<feature type="domain" description="Helix-hairpin-helix DNA-binding motif class 1" evidence="7">
    <location>
        <begin position="105"/>
        <end position="124"/>
    </location>
</feature>
<dbReference type="SUPFAM" id="SSF50249">
    <property type="entry name" value="Nucleic acid-binding proteins"/>
    <property type="match status" value="1"/>
</dbReference>
<reference evidence="8" key="2">
    <citation type="journal article" date="2021" name="PeerJ">
        <title>Extensive microbial diversity within the chicken gut microbiome revealed by metagenomics and culture.</title>
        <authorList>
            <person name="Gilroy R."/>
            <person name="Ravi A."/>
            <person name="Getino M."/>
            <person name="Pursley I."/>
            <person name="Horton D.L."/>
            <person name="Alikhan N.F."/>
            <person name="Baker D."/>
            <person name="Gharbi K."/>
            <person name="Hall N."/>
            <person name="Watson M."/>
            <person name="Adriaenssens E.M."/>
            <person name="Foster-Nyarko E."/>
            <person name="Jarju S."/>
            <person name="Secka A."/>
            <person name="Antonio M."/>
            <person name="Oren A."/>
            <person name="Chaudhuri R.R."/>
            <person name="La Ragione R."/>
            <person name="Hildebrand F."/>
            <person name="Pallen M.J."/>
        </authorList>
    </citation>
    <scope>NUCLEOTIDE SEQUENCE</scope>
    <source>
        <strain evidence="8">ChiGjej1B1-22543</strain>
    </source>
</reference>
<dbReference type="GO" id="GO:0048476">
    <property type="term" value="C:Holliday junction resolvase complex"/>
    <property type="evidence" value="ECO:0007669"/>
    <property type="project" value="UniProtKB-UniRule"/>
</dbReference>
<comment type="caution">
    <text evidence="8">The sequence shown here is derived from an EMBL/GenBank/DDBJ whole genome shotgun (WGS) entry which is preliminary data.</text>
</comment>
<keyword evidence="4 6" id="KW-0233">DNA recombination</keyword>
<dbReference type="Pfam" id="PF01330">
    <property type="entry name" value="RuvA_N"/>
    <property type="match status" value="1"/>
</dbReference>
<dbReference type="Gene3D" id="1.10.150.20">
    <property type="entry name" value="5' to 3' exonuclease, C-terminal subdomain"/>
    <property type="match status" value="1"/>
</dbReference>
<comment type="caution">
    <text evidence="6">Lacks conserved residue(s) required for the propagation of feature annotation.</text>
</comment>
<feature type="region of interest" description="Domain III" evidence="6">
    <location>
        <begin position="135"/>
        <end position="185"/>
    </location>
</feature>
<dbReference type="InterPro" id="IPR011114">
    <property type="entry name" value="RuvA_C"/>
</dbReference>
<dbReference type="InterPro" id="IPR000085">
    <property type="entry name" value="RuvA"/>
</dbReference>
<dbReference type="HAMAP" id="MF_00031">
    <property type="entry name" value="DNA_HJ_migration_RuvA"/>
    <property type="match status" value="1"/>
</dbReference>
<dbReference type="InterPro" id="IPR036267">
    <property type="entry name" value="RuvA_C_sf"/>
</dbReference>
<dbReference type="Gene3D" id="1.10.8.10">
    <property type="entry name" value="DNA helicase RuvA subunit, C-terminal domain"/>
    <property type="match status" value="1"/>
</dbReference>
<dbReference type="GO" id="GO:0006310">
    <property type="term" value="P:DNA recombination"/>
    <property type="evidence" value="ECO:0007669"/>
    <property type="project" value="UniProtKB-UniRule"/>
</dbReference>
<dbReference type="SUPFAM" id="SSF46929">
    <property type="entry name" value="DNA helicase RuvA subunit, C-terminal domain"/>
    <property type="match status" value="1"/>
</dbReference>
<dbReference type="Gene3D" id="2.40.50.140">
    <property type="entry name" value="Nucleic acid-binding proteins"/>
    <property type="match status" value="1"/>
</dbReference>
<evidence type="ECO:0000256" key="5">
    <source>
        <dbReference type="ARBA" id="ARBA00023204"/>
    </source>
</evidence>
<evidence type="ECO:0000256" key="1">
    <source>
        <dbReference type="ARBA" id="ARBA00022490"/>
    </source>
</evidence>
<keyword evidence="5 6" id="KW-0234">DNA repair</keyword>
<name>A0A9D1LN12_9FIRM</name>
<dbReference type="Pfam" id="PF14520">
    <property type="entry name" value="HHH_5"/>
    <property type="match status" value="1"/>
</dbReference>
<dbReference type="InterPro" id="IPR003583">
    <property type="entry name" value="Hlx-hairpin-Hlx_DNA-bd_motif"/>
</dbReference>
<dbReference type="NCBIfam" id="TIGR00084">
    <property type="entry name" value="ruvA"/>
    <property type="match status" value="1"/>
</dbReference>
<evidence type="ECO:0000256" key="6">
    <source>
        <dbReference type="HAMAP-Rule" id="MF_00031"/>
    </source>
</evidence>
<keyword evidence="1 6" id="KW-0963">Cytoplasm</keyword>
<evidence type="ECO:0000256" key="2">
    <source>
        <dbReference type="ARBA" id="ARBA00022763"/>
    </source>
</evidence>
<dbReference type="SUPFAM" id="SSF47781">
    <property type="entry name" value="RuvA domain 2-like"/>
    <property type="match status" value="1"/>
</dbReference>
<keyword evidence="2 6" id="KW-0227">DNA damage</keyword>
<comment type="similarity">
    <text evidence="6">Belongs to the RuvA family.</text>
</comment>
<organism evidence="8 9">
    <name type="scientific">Candidatus Alloenteromonas pullicola</name>
    <dbReference type="NCBI Taxonomy" id="2840784"/>
    <lineage>
        <taxon>Bacteria</taxon>
        <taxon>Bacillati</taxon>
        <taxon>Bacillota</taxon>
        <taxon>Bacillota incertae sedis</taxon>
        <taxon>Candidatus Alloenteromonas</taxon>
    </lineage>
</organism>
<dbReference type="AlphaFoldDB" id="A0A9D1LN12"/>
<dbReference type="GO" id="GO:0006281">
    <property type="term" value="P:DNA repair"/>
    <property type="evidence" value="ECO:0007669"/>
    <property type="project" value="UniProtKB-UniRule"/>
</dbReference>
<dbReference type="Proteomes" id="UP000824070">
    <property type="component" value="Unassembled WGS sequence"/>
</dbReference>
<dbReference type="GO" id="GO:0009378">
    <property type="term" value="F:four-way junction helicase activity"/>
    <property type="evidence" value="ECO:0007669"/>
    <property type="project" value="InterPro"/>
</dbReference>
<evidence type="ECO:0000259" key="7">
    <source>
        <dbReference type="SMART" id="SM00278"/>
    </source>
</evidence>
<keyword evidence="8" id="KW-0378">Hydrolase</keyword>
<dbReference type="GO" id="GO:0009379">
    <property type="term" value="C:Holliday junction helicase complex"/>
    <property type="evidence" value="ECO:0007669"/>
    <property type="project" value="InterPro"/>
</dbReference>
<dbReference type="GO" id="GO:0005524">
    <property type="term" value="F:ATP binding"/>
    <property type="evidence" value="ECO:0007669"/>
    <property type="project" value="InterPro"/>
</dbReference>
<evidence type="ECO:0000256" key="4">
    <source>
        <dbReference type="ARBA" id="ARBA00023172"/>
    </source>
</evidence>
<keyword evidence="3 6" id="KW-0238">DNA-binding</keyword>
<evidence type="ECO:0000256" key="3">
    <source>
        <dbReference type="ARBA" id="ARBA00023125"/>
    </source>
</evidence>
<reference evidence="8" key="1">
    <citation type="submission" date="2020-10" db="EMBL/GenBank/DDBJ databases">
        <authorList>
            <person name="Gilroy R."/>
        </authorList>
    </citation>
    <scope>NUCLEOTIDE SEQUENCE</scope>
    <source>
        <strain evidence="8">ChiGjej1B1-22543</strain>
    </source>
</reference>
<gene>
    <name evidence="6 8" type="primary">ruvA</name>
    <name evidence="8" type="ORF">IAC52_01035</name>
</gene>
<comment type="subunit">
    <text evidence="6">Homotetramer. Forms an RuvA(8)-RuvB(12)-Holliday junction (HJ) complex. HJ DNA is sandwiched between 2 RuvA tetramers; dsDNA enters through RuvA and exits via RuvB. An RuvB hexamer assembles on each DNA strand where it exits the tetramer. Each RuvB hexamer is contacted by two RuvA subunits (via domain III) on 2 adjacent RuvB subunits; this complex drives branch migration. In the full resolvosome a probable DNA-RuvA(4)-RuvB(12)-RuvC(2) complex forms which resolves the HJ.</text>
</comment>
<dbReference type="GO" id="GO:0000400">
    <property type="term" value="F:four-way junction DNA binding"/>
    <property type="evidence" value="ECO:0007669"/>
    <property type="project" value="UniProtKB-UniRule"/>
</dbReference>
<comment type="domain">
    <text evidence="6">Has three domains with a flexible linker between the domains II and III and assumes an 'L' shape. Domain III is highly mobile and contacts RuvB.</text>
</comment>
<proteinExistence type="inferred from homology"/>
<dbReference type="InterPro" id="IPR010994">
    <property type="entry name" value="RuvA_2-like"/>
</dbReference>
<dbReference type="InterPro" id="IPR012340">
    <property type="entry name" value="NA-bd_OB-fold"/>
</dbReference>
<sequence length="185" mass="20178">MIYSLKGIICDVGKDRVAIDLGDIAYELLVARPEEFRLGQEAFLYCHESITQDDHFLVGFSSKLEKEAFQSLISVKGIGPKTALSALSKTNPEDLFKAIYSNNTAYLKKLPGIGPKAAAQIILDLQGKLVTSGTANATMYDEVKSALKQLGFKSKEIDDALASISEPGLDSGEVLRMALKKLHRQ</sequence>